<keyword evidence="3 10" id="KW-0347">Helicase</keyword>
<proteinExistence type="predicted"/>
<keyword evidence="1 10" id="KW-0547">Nucleotide-binding</keyword>
<dbReference type="InterPro" id="IPR000212">
    <property type="entry name" value="DNA_helicase_UvrD/REP"/>
</dbReference>
<accession>A0A5B8XCL0</accession>
<dbReference type="GO" id="GO:0000725">
    <property type="term" value="P:recombinational repair"/>
    <property type="evidence" value="ECO:0007669"/>
    <property type="project" value="TreeGrafter"/>
</dbReference>
<keyword evidence="5" id="KW-0413">Isomerase</keyword>
<feature type="binding site" evidence="10">
    <location>
        <begin position="19"/>
        <end position="26"/>
    </location>
    <ligand>
        <name>ATP</name>
        <dbReference type="ChEBI" id="CHEBI:30616"/>
    </ligand>
</feature>
<gene>
    <name evidence="13" type="ORF">Deia_00292</name>
</gene>
<feature type="domain" description="UvrD-like helicase ATP-binding" evidence="11">
    <location>
        <begin position="1"/>
        <end position="442"/>
    </location>
</feature>
<dbReference type="PROSITE" id="PS51198">
    <property type="entry name" value="UVRD_HELICASE_ATP_BIND"/>
    <property type="match status" value="1"/>
</dbReference>
<dbReference type="SUPFAM" id="SSF52540">
    <property type="entry name" value="P-loop containing nucleoside triphosphate hydrolases"/>
    <property type="match status" value="1"/>
</dbReference>
<evidence type="ECO:0000256" key="3">
    <source>
        <dbReference type="ARBA" id="ARBA00022806"/>
    </source>
</evidence>
<keyword evidence="2 10" id="KW-0378">Hydrolase</keyword>
<dbReference type="GO" id="GO:0005524">
    <property type="term" value="F:ATP binding"/>
    <property type="evidence" value="ECO:0007669"/>
    <property type="project" value="UniProtKB-UniRule"/>
</dbReference>
<comment type="catalytic activity">
    <reaction evidence="9">
        <text>ATP + H2O = ADP + phosphate + H(+)</text>
        <dbReference type="Rhea" id="RHEA:13065"/>
        <dbReference type="ChEBI" id="CHEBI:15377"/>
        <dbReference type="ChEBI" id="CHEBI:15378"/>
        <dbReference type="ChEBI" id="CHEBI:30616"/>
        <dbReference type="ChEBI" id="CHEBI:43474"/>
        <dbReference type="ChEBI" id="CHEBI:456216"/>
        <dbReference type="EC" id="5.6.2.4"/>
    </reaction>
</comment>
<dbReference type="PROSITE" id="PS51217">
    <property type="entry name" value="UVRD_HELICASE_CTER"/>
    <property type="match status" value="1"/>
</dbReference>
<dbReference type="PANTHER" id="PTHR11070:SF2">
    <property type="entry name" value="ATP-DEPENDENT DNA HELICASE SRS2"/>
    <property type="match status" value="1"/>
</dbReference>
<keyword evidence="4 10" id="KW-0067">ATP-binding</keyword>
<dbReference type="GO" id="GO:0016887">
    <property type="term" value="F:ATP hydrolysis activity"/>
    <property type="evidence" value="ECO:0007669"/>
    <property type="project" value="RHEA"/>
</dbReference>
<reference evidence="13 14" key="1">
    <citation type="journal article" date="2019" name="ISME J.">
        <title>Deianiraea, an extracellular bacterium associated with the ciliate Paramecium, suggests an alternative scenario for the evolution of Rickettsiales.</title>
        <authorList>
            <person name="Castelli M."/>
            <person name="Sabaneyeva E."/>
            <person name="Lanzoni O."/>
            <person name="Lebedeva N."/>
            <person name="Floriano A.M."/>
            <person name="Gaiarsa S."/>
            <person name="Benken K."/>
            <person name="Modeo L."/>
            <person name="Bandi C."/>
            <person name="Potekhin A."/>
            <person name="Sassera D."/>
            <person name="Petroni G."/>
        </authorList>
    </citation>
    <scope>NUCLEOTIDE SEQUENCE [LARGE SCALE GENOMIC DNA]</scope>
    <source>
        <strain evidence="13">CyL4-1</strain>
    </source>
</reference>
<dbReference type="RefSeq" id="WP_146820392.1">
    <property type="nucleotide sequence ID" value="NZ_CP029077.1"/>
</dbReference>
<organism evidence="13 14">
    <name type="scientific">Candidatus Deianiraea vastatrix</name>
    <dbReference type="NCBI Taxonomy" id="2163644"/>
    <lineage>
        <taxon>Bacteria</taxon>
        <taxon>Pseudomonadati</taxon>
        <taxon>Pseudomonadota</taxon>
        <taxon>Alphaproteobacteria</taxon>
        <taxon>Rickettsiales</taxon>
        <taxon>Candidatus Deianiraeaceae</taxon>
        <taxon>Candidatus Deianiraea</taxon>
    </lineage>
</organism>
<dbReference type="GO" id="GO:0005829">
    <property type="term" value="C:cytosol"/>
    <property type="evidence" value="ECO:0007669"/>
    <property type="project" value="TreeGrafter"/>
</dbReference>
<comment type="catalytic activity">
    <reaction evidence="6">
        <text>Couples ATP hydrolysis with the unwinding of duplex DNA by translocating in the 3'-5' direction.</text>
        <dbReference type="EC" id="5.6.2.4"/>
    </reaction>
</comment>
<evidence type="ECO:0000256" key="6">
    <source>
        <dbReference type="ARBA" id="ARBA00034617"/>
    </source>
</evidence>
<evidence type="ECO:0000259" key="12">
    <source>
        <dbReference type="PROSITE" id="PS51217"/>
    </source>
</evidence>
<dbReference type="Gene3D" id="3.40.50.300">
    <property type="entry name" value="P-loop containing nucleotide triphosphate hydrolases"/>
    <property type="match status" value="4"/>
</dbReference>
<evidence type="ECO:0000259" key="11">
    <source>
        <dbReference type="PROSITE" id="PS51198"/>
    </source>
</evidence>
<protein>
    <recommendedName>
        <fullName evidence="7">DNA 3'-5' helicase</fullName>
        <ecNumber evidence="7">5.6.2.4</ecNumber>
    </recommendedName>
    <alternativeName>
        <fullName evidence="8">DNA 3'-5' helicase II</fullName>
    </alternativeName>
</protein>
<evidence type="ECO:0000313" key="14">
    <source>
        <dbReference type="Proteomes" id="UP000321934"/>
    </source>
</evidence>
<evidence type="ECO:0000256" key="5">
    <source>
        <dbReference type="ARBA" id="ARBA00023235"/>
    </source>
</evidence>
<name>A0A5B8XCL0_9RICK</name>
<dbReference type="InterPro" id="IPR027417">
    <property type="entry name" value="P-loop_NTPase"/>
</dbReference>
<sequence length="806" mass="92787">MTDILSKIQDECTNIFISANAGSGKTKVLVDRVISLILSGVCVDKILCITYTENSTHEMQERIFSKISSLFLQIKQGDLKEIKTYKNYQDQDTALRLFRNALLDIERLNVCTFHAFCAKILRQTSAVTNILPDFTILTENDVKMYKKYVKDVIFDEISEENDKKIDKIIAKYGKHWFEEFVNNGIDNLHLFAKIIRKKEEYRGIYGSFVGLPAKDMEDILNDFFSDSILQKNIENSANSGSKQSEIVKKWCNLEKKYINEDLISAYFTNGKIRSRGMSDADILAAESLQKFCKNAFISHSFFTTFLLLDFFEIVYFKYQNLKNEHNCLDFDDIIYILYENIKNPAVMEVIFAKYDHILLDESQDMSKQQWEIIDEIFGEFLANKVDKIKTIFAVGDEKQSIYGFRGASVANFQQRMVSYAQKSADFGAKFEKIELLTSYRSRPEILSFVDKFCKLTGDFSNLSNAKHLASTQEEGVVLINEIEESEEKFNYIWAICDKILEINRGGMAFSDIMVLVKKRKKDGIYGNFLRIAKEKKIPVNSDKEQGNITKICLLDFTALLGLVNDILDEYLLAGLLKSPLFGFCDDEIFELKKSGRLNIHSLKSDERFFKIYDILMKISAKTNNISQFFAQIAEYEEIFDKFVKFYGKSLIYQILDILTTQGDDGVLVYRYILENIDDIEIKNPSFDGVKIMTVHGSKGLQARAVFYIDDNFAIDKLAKSGNSQGFYSIFLRPDCRFFTAKSRSLKFAESMCKALGEDLFSLEIEEKNKIFELSEQNRVFYVAFTRAAEFLALYVNNASLIIDYIG</sequence>
<dbReference type="Pfam" id="PF00580">
    <property type="entry name" value="UvrD-helicase"/>
    <property type="match status" value="1"/>
</dbReference>
<evidence type="ECO:0000256" key="8">
    <source>
        <dbReference type="ARBA" id="ARBA00034923"/>
    </source>
</evidence>
<dbReference type="InterPro" id="IPR014016">
    <property type="entry name" value="UvrD-like_ATP-bd"/>
</dbReference>
<evidence type="ECO:0000256" key="9">
    <source>
        <dbReference type="ARBA" id="ARBA00048988"/>
    </source>
</evidence>
<dbReference type="EMBL" id="CP029077">
    <property type="protein sequence ID" value="QED23099.1"/>
    <property type="molecule type" value="Genomic_DNA"/>
</dbReference>
<evidence type="ECO:0000256" key="10">
    <source>
        <dbReference type="PROSITE-ProRule" id="PRU00560"/>
    </source>
</evidence>
<dbReference type="EC" id="5.6.2.4" evidence="7"/>
<evidence type="ECO:0000256" key="4">
    <source>
        <dbReference type="ARBA" id="ARBA00022840"/>
    </source>
</evidence>
<feature type="domain" description="UvrD-like helicase C-terminal" evidence="12">
    <location>
        <begin position="414"/>
        <end position="699"/>
    </location>
</feature>
<dbReference type="InterPro" id="IPR014017">
    <property type="entry name" value="DNA_helicase_UvrD-like_C"/>
</dbReference>
<dbReference type="GO" id="GO:0003677">
    <property type="term" value="F:DNA binding"/>
    <property type="evidence" value="ECO:0007669"/>
    <property type="project" value="InterPro"/>
</dbReference>
<dbReference type="OrthoDB" id="9810135at2"/>
<evidence type="ECO:0000256" key="2">
    <source>
        <dbReference type="ARBA" id="ARBA00022801"/>
    </source>
</evidence>
<dbReference type="AlphaFoldDB" id="A0A5B8XCL0"/>
<dbReference type="GO" id="GO:0043138">
    <property type="term" value="F:3'-5' DNA helicase activity"/>
    <property type="evidence" value="ECO:0007669"/>
    <property type="project" value="UniProtKB-EC"/>
</dbReference>
<evidence type="ECO:0000256" key="7">
    <source>
        <dbReference type="ARBA" id="ARBA00034808"/>
    </source>
</evidence>
<dbReference type="PANTHER" id="PTHR11070">
    <property type="entry name" value="UVRD / RECB / PCRA DNA HELICASE FAMILY MEMBER"/>
    <property type="match status" value="1"/>
</dbReference>
<keyword evidence="14" id="KW-1185">Reference proteome</keyword>
<evidence type="ECO:0000313" key="13">
    <source>
        <dbReference type="EMBL" id="QED23099.1"/>
    </source>
</evidence>
<evidence type="ECO:0000256" key="1">
    <source>
        <dbReference type="ARBA" id="ARBA00022741"/>
    </source>
</evidence>
<dbReference type="Proteomes" id="UP000321934">
    <property type="component" value="Chromosome"/>
</dbReference>
<dbReference type="Pfam" id="PF13361">
    <property type="entry name" value="UvrD_C"/>
    <property type="match status" value="1"/>
</dbReference>